<evidence type="ECO:0008006" key="3">
    <source>
        <dbReference type="Google" id="ProtNLM"/>
    </source>
</evidence>
<accession>A0A1R1LHH6</accession>
<name>A0A1R1LHH6_9MICC</name>
<dbReference type="RefSeq" id="WP_076702510.1">
    <property type="nucleotide sequence ID" value="NZ_MRDE01000018.1"/>
</dbReference>
<dbReference type="STRING" id="554083.BKD30_04210"/>
<dbReference type="Proteomes" id="UP000187085">
    <property type="component" value="Unassembled WGS sequence"/>
</dbReference>
<comment type="caution">
    <text evidence="1">The sequence shown here is derived from an EMBL/GenBank/DDBJ whole genome shotgun (WGS) entry which is preliminary data.</text>
</comment>
<organism evidence="1 2">
    <name type="scientific">Tersicoccus phoenicis</name>
    <dbReference type="NCBI Taxonomy" id="554083"/>
    <lineage>
        <taxon>Bacteria</taxon>
        <taxon>Bacillati</taxon>
        <taxon>Actinomycetota</taxon>
        <taxon>Actinomycetes</taxon>
        <taxon>Micrococcales</taxon>
        <taxon>Micrococcaceae</taxon>
        <taxon>Tersicoccus</taxon>
    </lineage>
</organism>
<evidence type="ECO:0000313" key="2">
    <source>
        <dbReference type="Proteomes" id="UP000187085"/>
    </source>
</evidence>
<protein>
    <recommendedName>
        <fullName evidence="3">Bifunctional 3'-5' exonuclease/DNA polymerase</fullName>
    </recommendedName>
</protein>
<dbReference type="AlphaFoldDB" id="A0A1R1LHH6"/>
<sequence>MYTVVAREADAVLLQDADDAGAPTGVPQRLSDAEVVAAVAHREAAGPTRWVFARTTDWYPRWLREGVTVARAHDLGLCGRILGFSQDAAAAGYNPDTRFAPRTVETSNVDTERAEQQATLFDAAHGTSPAAGAESSSDDLLAELTAQLKAVATSEHPWRLRLLLAAESAGALAGAEMHHAGLPFRADLHDAYLSRVLGPRVPHGQRPQKLQQLAGVLQESLAAPTVNLDSTQELLRALRRAPVRQDGVRQQG</sequence>
<dbReference type="EMBL" id="MRDE01000018">
    <property type="protein sequence ID" value="OMH26959.1"/>
    <property type="molecule type" value="Genomic_DNA"/>
</dbReference>
<proteinExistence type="predicted"/>
<gene>
    <name evidence="1" type="ORF">BKD30_04210</name>
</gene>
<evidence type="ECO:0000313" key="1">
    <source>
        <dbReference type="EMBL" id="OMH26959.1"/>
    </source>
</evidence>
<reference evidence="1 2" key="1">
    <citation type="submission" date="2016-12" db="EMBL/GenBank/DDBJ databases">
        <title>Draft genome of Tersicoccus phoenicis 1P05MA.</title>
        <authorList>
            <person name="Nakajima Y."/>
            <person name="Yoshizawa S."/>
            <person name="Nakamura K."/>
            <person name="Ogura Y."/>
            <person name="Hayashi T."/>
            <person name="Kogure K."/>
        </authorList>
    </citation>
    <scope>NUCLEOTIDE SEQUENCE [LARGE SCALE GENOMIC DNA]</scope>
    <source>
        <strain evidence="1 2">1p05MA</strain>
    </source>
</reference>
<keyword evidence="2" id="KW-1185">Reference proteome</keyword>